<sequence length="73" mass="8366">MAEFMAPNNCLLLPRPRTRSDIFSVCRTQSYDHARPPLAASLIRNLSITNKNAANWMRMFWNGGPPRNCNLVF</sequence>
<keyword evidence="2" id="KW-1185">Reference proteome</keyword>
<name>A0A540KVG6_MALBA</name>
<organism evidence="1 2">
    <name type="scientific">Malus baccata</name>
    <name type="common">Siberian crab apple</name>
    <name type="synonym">Pyrus baccata</name>
    <dbReference type="NCBI Taxonomy" id="106549"/>
    <lineage>
        <taxon>Eukaryota</taxon>
        <taxon>Viridiplantae</taxon>
        <taxon>Streptophyta</taxon>
        <taxon>Embryophyta</taxon>
        <taxon>Tracheophyta</taxon>
        <taxon>Spermatophyta</taxon>
        <taxon>Magnoliopsida</taxon>
        <taxon>eudicotyledons</taxon>
        <taxon>Gunneridae</taxon>
        <taxon>Pentapetalae</taxon>
        <taxon>rosids</taxon>
        <taxon>fabids</taxon>
        <taxon>Rosales</taxon>
        <taxon>Rosaceae</taxon>
        <taxon>Amygdaloideae</taxon>
        <taxon>Maleae</taxon>
        <taxon>Malus</taxon>
    </lineage>
</organism>
<dbReference type="Proteomes" id="UP000315295">
    <property type="component" value="Unassembled WGS sequence"/>
</dbReference>
<accession>A0A540KVG6</accession>
<dbReference type="EMBL" id="VIEB01000920">
    <property type="protein sequence ID" value="TQD78196.1"/>
    <property type="molecule type" value="Genomic_DNA"/>
</dbReference>
<reference evidence="1 2" key="1">
    <citation type="journal article" date="2019" name="G3 (Bethesda)">
        <title>Sequencing of a Wild Apple (Malus baccata) Genome Unravels the Differences Between Cultivated and Wild Apple Species Regarding Disease Resistance and Cold Tolerance.</title>
        <authorList>
            <person name="Chen X."/>
        </authorList>
    </citation>
    <scope>NUCLEOTIDE SEQUENCE [LARGE SCALE GENOMIC DNA]</scope>
    <source>
        <strain evidence="2">cv. Shandingzi</strain>
        <tissue evidence="1">Leaves</tissue>
    </source>
</reference>
<evidence type="ECO:0000313" key="2">
    <source>
        <dbReference type="Proteomes" id="UP000315295"/>
    </source>
</evidence>
<protein>
    <submittedName>
        <fullName evidence="1">Uncharacterized protein</fullName>
    </submittedName>
</protein>
<comment type="caution">
    <text evidence="1">The sequence shown here is derived from an EMBL/GenBank/DDBJ whole genome shotgun (WGS) entry which is preliminary data.</text>
</comment>
<gene>
    <name evidence="1" type="ORF">C1H46_036268</name>
</gene>
<dbReference type="AlphaFoldDB" id="A0A540KVG6"/>
<proteinExistence type="predicted"/>
<evidence type="ECO:0000313" key="1">
    <source>
        <dbReference type="EMBL" id="TQD78196.1"/>
    </source>
</evidence>